<evidence type="ECO:0000256" key="1">
    <source>
        <dbReference type="SAM" id="Phobius"/>
    </source>
</evidence>
<sequence>NLFCCNPHIKRVQDKGMKAVMLFMFFALGSGAMFAQNPNLGGGFLAGTIDGCMTNVPGATPVADLMADPFFDACRASNEAFILEPNTEFDTPGEWGVSSGFTVGSTNCSWTYYYVYTSKCAGEITPYTVQYNGGDATQPKLKKGAVIPPGAKDLNLCFADIPAPHSVQYIANLFTDNCGILKADELVTLRTKTKQDDCKWIVMYVYTIHDYCTDPVEVSITYTGGDTQEPWFTSQLPTKDITVDCDNIPAPVTLNWADNCTSPGKVKSVDDTSKLGIGCEGGIITRTWDIHDNCGNSTSYTQTINVNPTPQAYFVATQDVYVPCADKANVASYISDLYYTNDRDSDRCGIYGYAKPNYTEIAESCGSFEVTYTFTDDCGRTSNASLTVFIVDDINPSILLASNDMTVECDGDGNVEQYATWLANNGGATASDNCDTDLTWSNDDASHPFSDDCGATGQKTVIFTVTDDCGNASKTFATFYIVDTVKPTGVPAQDLRVQCDGDGNTNQYQVWLANNGGATATDDCSGVTWTHDGPVLQQYKDQNGKWVWENLTDYPNDFTGGCSTYTGSVTVTFRATDDCGNYTESTAVFSIEDSIAPVITPASDMTVECDGSIGGDAYGTNNQAAYDNWISTHGGAVADPDACSDIKWTYTPIKYGNACDTYYYVTFTATDGCGNATSTSAEFHVVDTNSPAIGQEAQDMIVECRGGFDTAIDEASAEIGGSSNMRQFYRWLRRNGDATALDACSDITWSNDYDGKSFTDDCGNTGRITVLFTVYDACGLSSTTAAEFIIQDTTAPTFTAPQDTTIYKDETCSYDVRPVTTGDVTDEWDNCNVYALQATYTDKLSDYDCPGSSLITRTWSLVDECGNKADDQVQLIKIIDNTPPVLTGTLPPSMSNLDLCEAPVGPSEADVAAAYTDNCSNVVVTKTTNTVQTGECGWATQFSYTIEDECGNALDPIKILYWGSDQSAPELAPGNVLPKDDYSFTSCSEEALYGAGSGATVDEVFKLFTDNCDT</sequence>
<accession>A0A3B0R4Z1</accession>
<keyword evidence="1" id="KW-0812">Transmembrane</keyword>
<feature type="non-terminal residue" evidence="2">
    <location>
        <position position="1014"/>
    </location>
</feature>
<evidence type="ECO:0008006" key="3">
    <source>
        <dbReference type="Google" id="ProtNLM"/>
    </source>
</evidence>
<keyword evidence="1" id="KW-0472">Membrane</keyword>
<gene>
    <name evidence="2" type="ORF">MNBD_BACTEROID02-1027</name>
</gene>
<protein>
    <recommendedName>
        <fullName evidence="3">HYR domain-containing protein</fullName>
    </recommendedName>
</protein>
<dbReference type="EMBL" id="UOEB01000132">
    <property type="protein sequence ID" value="VAV84156.1"/>
    <property type="molecule type" value="Genomic_DNA"/>
</dbReference>
<feature type="non-terminal residue" evidence="2">
    <location>
        <position position="1"/>
    </location>
</feature>
<proteinExistence type="predicted"/>
<dbReference type="AlphaFoldDB" id="A0A3B0R4Z1"/>
<reference evidence="2" key="1">
    <citation type="submission" date="2018-06" db="EMBL/GenBank/DDBJ databases">
        <authorList>
            <person name="Zhirakovskaya E."/>
        </authorList>
    </citation>
    <scope>NUCLEOTIDE SEQUENCE</scope>
</reference>
<name>A0A3B0R4Z1_9ZZZZ</name>
<organism evidence="2">
    <name type="scientific">hydrothermal vent metagenome</name>
    <dbReference type="NCBI Taxonomy" id="652676"/>
    <lineage>
        <taxon>unclassified sequences</taxon>
        <taxon>metagenomes</taxon>
        <taxon>ecological metagenomes</taxon>
    </lineage>
</organism>
<dbReference type="Gene3D" id="2.60.40.10">
    <property type="entry name" value="Immunoglobulins"/>
    <property type="match status" value="1"/>
</dbReference>
<dbReference type="InterPro" id="IPR013783">
    <property type="entry name" value="Ig-like_fold"/>
</dbReference>
<feature type="transmembrane region" description="Helical" evidence="1">
    <location>
        <begin position="19"/>
        <end position="35"/>
    </location>
</feature>
<keyword evidence="1" id="KW-1133">Transmembrane helix</keyword>
<evidence type="ECO:0000313" key="2">
    <source>
        <dbReference type="EMBL" id="VAV84156.1"/>
    </source>
</evidence>